<reference evidence="2 3" key="1">
    <citation type="submission" date="2008-03" db="EMBL/GenBank/DDBJ databases">
        <title>Sequencing of the draft genome and assembly of Burkholderia graminis C4D1M.</title>
        <authorList>
            <consortium name="US DOE Joint Genome Institute (JGI-PGF)"/>
            <person name="Copeland A."/>
            <person name="Lucas S."/>
            <person name="Lapidus A."/>
            <person name="Glavina del Rio T."/>
            <person name="Dalin E."/>
            <person name="Tice H."/>
            <person name="Bruce D."/>
            <person name="Goodwin L."/>
            <person name="Pitluck S."/>
            <person name="Larimer F."/>
            <person name="Land M.L."/>
            <person name="Hauser L."/>
            <person name="Tiedje J."/>
            <person name="Richardson P."/>
        </authorList>
    </citation>
    <scope>NUCLEOTIDE SEQUENCE [LARGE SCALE GENOMIC DNA]</scope>
    <source>
        <strain evidence="3">ATCC 700544 / DSM 17151 / LMG 18924 / NCIMB 13744 / C4D1M</strain>
    </source>
</reference>
<protein>
    <recommendedName>
        <fullName evidence="1">TniQ domain-containing protein</fullName>
    </recommendedName>
</protein>
<dbReference type="RefSeq" id="WP_006048204.1">
    <property type="nucleotide sequence ID" value="NZ_ABLD01000003.1"/>
</dbReference>
<dbReference type="InterPro" id="IPR009492">
    <property type="entry name" value="TniQ"/>
</dbReference>
<organism evidence="2 3">
    <name type="scientific">Paraburkholderia graminis (strain ATCC 700544 / DSM 17151 / LMG 18924 / NCIMB 13744 / C4D1M)</name>
    <dbReference type="NCBI Taxonomy" id="396598"/>
    <lineage>
        <taxon>Bacteria</taxon>
        <taxon>Pseudomonadati</taxon>
        <taxon>Pseudomonadota</taxon>
        <taxon>Betaproteobacteria</taxon>
        <taxon>Burkholderiales</taxon>
        <taxon>Burkholderiaceae</taxon>
        <taxon>Paraburkholderia</taxon>
    </lineage>
</organism>
<gene>
    <name evidence="2" type="ORF">BgramDRAFT_1645</name>
</gene>
<evidence type="ECO:0000313" key="3">
    <source>
        <dbReference type="Proteomes" id="UP000005045"/>
    </source>
</evidence>
<keyword evidence="3" id="KW-1185">Reference proteome</keyword>
<evidence type="ECO:0000259" key="1">
    <source>
        <dbReference type="Pfam" id="PF06527"/>
    </source>
</evidence>
<dbReference type="Proteomes" id="UP000005045">
    <property type="component" value="Unassembled WGS sequence"/>
</dbReference>
<evidence type="ECO:0000313" key="2">
    <source>
        <dbReference type="EMBL" id="EDT12039.1"/>
    </source>
</evidence>
<name>B1FWM9_PARG4</name>
<accession>B1FWM9</accession>
<dbReference type="Pfam" id="PF06527">
    <property type="entry name" value="TniQ"/>
    <property type="match status" value="1"/>
</dbReference>
<sequence length="459" mass="52951">MKNTLLSLWNENEWVPPRRSRLYSISPQAQGTPMVEALHSLVIRLARAHNVKPHVLVKEEVLRDCEINYTKHSAKFVTTYLSTMNGLGKYAREIKDSLESLTMQSGLDECTFLRWDDLFQYRSRRMLHSHPHWCPVCFAEWRKTDVEPYYPLIWQSTIVQFCPVHHVPLEQKCPACQKTQPFIPRHYFLDHCSYCHGSLAQPDSQPTEPVGQRMSNDAQHAIDTITEMIMLDQSAQHLLNAEHFWERLEETADRFCSGQIKPFEKILGFSEGTFSNWKLGRHKPSFPAFYRLTRSLGTTPVAFLTNGAIETFSPHGIASKPRKTRRAHLKHPEKDHISKALHAIIDQGYSELPMREVAARIGYAHRYLIYWFPESCRQISQLHKKWVSEQVEQRAGERGALTVATVRALYAGHLGVTRGLVHTELQKLGLSLKDPVVRDAFYDVRAEQMALRREGTKAE</sequence>
<feature type="domain" description="TniQ" evidence="1">
    <location>
        <begin position="31"/>
        <end position="169"/>
    </location>
</feature>
<comment type="caution">
    <text evidence="2">The sequence shown here is derived from an EMBL/GenBank/DDBJ whole genome shotgun (WGS) entry which is preliminary data.</text>
</comment>
<dbReference type="EMBL" id="ABLD01000003">
    <property type="protein sequence ID" value="EDT12039.1"/>
    <property type="molecule type" value="Genomic_DNA"/>
</dbReference>
<dbReference type="AlphaFoldDB" id="B1FWM9"/>
<proteinExistence type="predicted"/>